<feature type="region of interest" description="Disordered" evidence="1">
    <location>
        <begin position="1"/>
        <end position="21"/>
    </location>
</feature>
<evidence type="ECO:0000313" key="3">
    <source>
        <dbReference type="EMBL" id="AKU97598.1"/>
    </source>
</evidence>
<dbReference type="EMBL" id="CP012333">
    <property type="protein sequence ID" value="AKU97598.1"/>
    <property type="molecule type" value="Genomic_DNA"/>
</dbReference>
<reference evidence="3 4" key="1">
    <citation type="submission" date="2015-08" db="EMBL/GenBank/DDBJ databases">
        <authorList>
            <person name="Babu N.S."/>
            <person name="Beckwith C.J."/>
            <person name="Beseler K.G."/>
            <person name="Brison A."/>
            <person name="Carone J.V."/>
            <person name="Caskin T.P."/>
            <person name="Diamond M."/>
            <person name="Durham M.E."/>
            <person name="Foxe J.M."/>
            <person name="Go M."/>
            <person name="Henderson B.A."/>
            <person name="Jones I.B."/>
            <person name="McGettigan J.A."/>
            <person name="Micheletti S.J."/>
            <person name="Nasrallah M.E."/>
            <person name="Ortiz D."/>
            <person name="Piller C.R."/>
            <person name="Privatt S.R."/>
            <person name="Schneider S.L."/>
            <person name="Sharp S."/>
            <person name="Smith T.C."/>
            <person name="Stanton J.D."/>
            <person name="Ullery H.E."/>
            <person name="Wilson R.J."/>
            <person name="Serrano M.G."/>
            <person name="Buck G."/>
            <person name="Lee V."/>
            <person name="Wang Y."/>
            <person name="Carvalho R."/>
            <person name="Voegtly L."/>
            <person name="Shi R."/>
            <person name="Duckworth R."/>
            <person name="Johnson A."/>
            <person name="Loviza R."/>
            <person name="Walstead R."/>
            <person name="Shah Z."/>
            <person name="Kiflezghi M."/>
            <person name="Wade K."/>
            <person name="Ball S.L."/>
            <person name="Bradley K.W."/>
            <person name="Asai D.J."/>
            <person name="Bowman C.A."/>
            <person name="Russell D.A."/>
            <person name="Pope W.H."/>
            <person name="Jacobs-Sera D."/>
            <person name="Hendrix R.W."/>
            <person name="Hatfull G.F."/>
        </authorList>
    </citation>
    <scope>NUCLEOTIDE SEQUENCE [LARGE SCALE GENOMIC DNA]</scope>
    <source>
        <strain evidence="3 4">DSM 27648</strain>
    </source>
</reference>
<evidence type="ECO:0000313" key="4">
    <source>
        <dbReference type="Proteomes" id="UP000064967"/>
    </source>
</evidence>
<dbReference type="RefSeq" id="WP_146648707.1">
    <property type="nucleotide sequence ID" value="NZ_CP012333.1"/>
</dbReference>
<gene>
    <name evidence="3" type="ORF">AKJ09_04262</name>
</gene>
<feature type="transmembrane region" description="Helical" evidence="2">
    <location>
        <begin position="278"/>
        <end position="297"/>
    </location>
</feature>
<feature type="transmembrane region" description="Helical" evidence="2">
    <location>
        <begin position="303"/>
        <end position="323"/>
    </location>
</feature>
<organism evidence="3 4">
    <name type="scientific">Labilithrix luteola</name>
    <dbReference type="NCBI Taxonomy" id="1391654"/>
    <lineage>
        <taxon>Bacteria</taxon>
        <taxon>Pseudomonadati</taxon>
        <taxon>Myxococcota</taxon>
        <taxon>Polyangia</taxon>
        <taxon>Polyangiales</taxon>
        <taxon>Labilitrichaceae</taxon>
        <taxon>Labilithrix</taxon>
    </lineage>
</organism>
<keyword evidence="4" id="KW-1185">Reference proteome</keyword>
<dbReference type="Proteomes" id="UP000064967">
    <property type="component" value="Chromosome"/>
</dbReference>
<keyword evidence="2" id="KW-0812">Transmembrane</keyword>
<keyword evidence="2" id="KW-1133">Transmembrane helix</keyword>
<dbReference type="KEGG" id="llu:AKJ09_04262"/>
<evidence type="ECO:0000256" key="1">
    <source>
        <dbReference type="SAM" id="MobiDB-lite"/>
    </source>
</evidence>
<evidence type="ECO:0000256" key="2">
    <source>
        <dbReference type="SAM" id="Phobius"/>
    </source>
</evidence>
<keyword evidence="2" id="KW-0472">Membrane</keyword>
<name>A0A0K1PVP0_9BACT</name>
<sequence>MTLDESSLELEPSWSGEGDAASTSGILLDEVGDDAMYVGVHDSSRLGWNISVAVPESERGTYEISLELEMPTTSLGTFDAWAGLQSFARLDGAALAGPTSLRTKEAYRREVVAASFRLLRPRTGFGRHCTLVRAGDADEEHAAALSLWIEAARETLKQAREELLAPRVGIGKKERARADEFLSAQYWGVLTDCARALFDVQSRIAARGGMVSFDVVEAKLTEALDEENRYRQSNSFKLASPVSARQLERLVRRWHRLKRYFERTLFLELDAYPVAARLGSWFSAVMAIIAYMWFVFLQSTIEHYGAVGPGVGVLAFVTAIAYASRERLKEAGRNWLAGRVQSMFAQRVSRARMPRRDGKKRGPVVVAARESFSRSTPRGSGRAWRDTGADRTVLRFSHRGTIQRPALLRSAAAARLRLVFRLDLSPVFARLHDAMRGFAHTDKATGRIVILDVPRNYKLPVRLELRSSNGDGETREVRGKLVMNKNGLLRFEARGER</sequence>
<accession>A0A0K1PVP0</accession>
<proteinExistence type="predicted"/>
<protein>
    <submittedName>
        <fullName evidence="3">Uncharacterized protein</fullName>
    </submittedName>
</protein>
<dbReference type="AlphaFoldDB" id="A0A0K1PVP0"/>
<dbReference type="OrthoDB" id="5506400at2"/>